<dbReference type="PANTHER" id="PTHR11365:SF2">
    <property type="entry name" value="5-OXOPROLINASE"/>
    <property type="match status" value="1"/>
</dbReference>
<comment type="caution">
    <text evidence="4">The sequence shown here is derived from an EMBL/GenBank/DDBJ whole genome shotgun (WGS) entry which is preliminary data.</text>
</comment>
<dbReference type="GO" id="GO:0006749">
    <property type="term" value="P:glutathione metabolic process"/>
    <property type="evidence" value="ECO:0007669"/>
    <property type="project" value="TreeGrafter"/>
</dbReference>
<evidence type="ECO:0000259" key="1">
    <source>
        <dbReference type="Pfam" id="PF01968"/>
    </source>
</evidence>
<dbReference type="InterPro" id="IPR049517">
    <property type="entry name" value="ACX-like_C"/>
</dbReference>
<evidence type="ECO:0000259" key="2">
    <source>
        <dbReference type="Pfam" id="PF05378"/>
    </source>
</evidence>
<gene>
    <name evidence="4" type="ORF">ENM31_01550</name>
</gene>
<dbReference type="GO" id="GO:0017168">
    <property type="term" value="F:5-oxoprolinase (ATP-hydrolyzing) activity"/>
    <property type="evidence" value="ECO:0007669"/>
    <property type="project" value="TreeGrafter"/>
</dbReference>
<dbReference type="GO" id="GO:0005829">
    <property type="term" value="C:cytosol"/>
    <property type="evidence" value="ECO:0007669"/>
    <property type="project" value="TreeGrafter"/>
</dbReference>
<dbReference type="InterPro" id="IPR002821">
    <property type="entry name" value="Hydantoinase_A"/>
</dbReference>
<dbReference type="EMBL" id="DRXH01000054">
    <property type="protein sequence ID" value="HHM43970.1"/>
    <property type="molecule type" value="Genomic_DNA"/>
</dbReference>
<dbReference type="Pfam" id="PF19278">
    <property type="entry name" value="Hydant_A_C"/>
    <property type="match status" value="1"/>
</dbReference>
<dbReference type="InterPro" id="IPR045079">
    <property type="entry name" value="Oxoprolinase-like"/>
</dbReference>
<accession>A0A7J3VSF0</accession>
<dbReference type="AlphaFoldDB" id="A0A7J3VSF0"/>
<proteinExistence type="predicted"/>
<organism evidence="4">
    <name type="scientific">Caldiarchaeum subterraneum</name>
    <dbReference type="NCBI Taxonomy" id="311458"/>
    <lineage>
        <taxon>Archaea</taxon>
        <taxon>Nitrososphaerota</taxon>
        <taxon>Candidatus Caldarchaeales</taxon>
        <taxon>Candidatus Caldarchaeaceae</taxon>
        <taxon>Candidatus Caldarchaeum</taxon>
    </lineage>
</organism>
<protein>
    <submittedName>
        <fullName evidence="4">Hydantoinase/oxoprolinase family protein</fullName>
    </submittedName>
</protein>
<feature type="domain" description="Hydantoinase A/oxoprolinase" evidence="1">
    <location>
        <begin position="203"/>
        <end position="496"/>
    </location>
</feature>
<name>A0A7J3VSF0_CALS0</name>
<dbReference type="Pfam" id="PF01968">
    <property type="entry name" value="Hydantoinase_A"/>
    <property type="match status" value="1"/>
</dbReference>
<feature type="domain" description="Acetophenone carboxylase-like C-terminal" evidence="3">
    <location>
        <begin position="510"/>
        <end position="688"/>
    </location>
</feature>
<dbReference type="Pfam" id="PF05378">
    <property type="entry name" value="Hydant_A_N"/>
    <property type="match status" value="1"/>
</dbReference>
<dbReference type="InterPro" id="IPR008040">
    <property type="entry name" value="Hydant_A_N"/>
</dbReference>
<dbReference type="PANTHER" id="PTHR11365">
    <property type="entry name" value="5-OXOPROLINASE RELATED"/>
    <property type="match status" value="1"/>
</dbReference>
<evidence type="ECO:0000259" key="3">
    <source>
        <dbReference type="Pfam" id="PF19278"/>
    </source>
</evidence>
<sequence length="692" mass="76094">MSKRVAIDIGGGFTDFFAIDEETGEVAWSKDETTPANYPDGVMKVFAKSGINPSTVSSLLHGQTLVINTIITRRGARVGLITTRGFRDVILITRSNRRDIYNLKYRKPVSFVPRHLIREVDERVGYDGKILKTLKEEEVAEAVKSLVSEGVQSIAVCYINSYANPANEAKSKKTAVETMEKMGVKPYVSVSNEITGEWREYERTSTTVLNAYVHPQMDNYLRNLEDILRKQGVRGELFMMLSSGGVSTFKYAADYPILSVESGPAAGVVGAISIGELLGIKNIIALDGGSTTTKASLVEGLMPRVLTDYYVERDQFNAGYPIKAPVIDIVEVGNGGGSIAWIDEAGSLRVGPYSVPADPGPACYGRGGDKPTLTDAYLITRILNPDYFLGGDLKLNVDQAVRSMKKVADQLGLSVEETAFGVVRLGNDNAAQVIRRISIERGYDPRDFTLVAFGGSGPMFASFIAEELEIGSTVIPSIPPGVFSAWGLLMTDLRHDFIKTTVTRLDSPRALEIVASTYRELEAKARATVSSRATEGQNVVLARYADMRYYGQEHVLKVVVPDGEVSNRLLSELQTRFEESHYRHYAFKLDSPVEIVNYHVVALVKVRKPVLKPINRDKTTAANAFKGEREVYLDTKKGWVDAQVYERSLLPVGASLDGPLIVEDPTSTTIVLKDQRMVVDEYGNLRVKKMGG</sequence>
<feature type="domain" description="Hydantoinase/oxoprolinase N-terminal" evidence="2">
    <location>
        <begin position="4"/>
        <end position="177"/>
    </location>
</feature>
<evidence type="ECO:0000313" key="4">
    <source>
        <dbReference type="EMBL" id="HHM43970.1"/>
    </source>
</evidence>
<reference evidence="4" key="1">
    <citation type="journal article" date="2020" name="mSystems">
        <title>Genome- and Community-Level Interaction Insights into Carbon Utilization and Element Cycling Functions of Hydrothermarchaeota in Hydrothermal Sediment.</title>
        <authorList>
            <person name="Zhou Z."/>
            <person name="Liu Y."/>
            <person name="Xu W."/>
            <person name="Pan J."/>
            <person name="Luo Z.H."/>
            <person name="Li M."/>
        </authorList>
    </citation>
    <scope>NUCLEOTIDE SEQUENCE [LARGE SCALE GENOMIC DNA]</scope>
    <source>
        <strain evidence="4">SpSt-1074</strain>
    </source>
</reference>